<evidence type="ECO:0000256" key="1">
    <source>
        <dbReference type="ARBA" id="ARBA00023002"/>
    </source>
</evidence>
<dbReference type="InterPro" id="IPR036291">
    <property type="entry name" value="NAD(P)-bd_dom_sf"/>
</dbReference>
<dbReference type="GO" id="GO:0051287">
    <property type="term" value="F:NAD binding"/>
    <property type="evidence" value="ECO:0007669"/>
    <property type="project" value="InterPro"/>
</dbReference>
<dbReference type="AlphaFoldDB" id="A0A6H0SLC9"/>
<dbReference type="Proteomes" id="UP000502331">
    <property type="component" value="Chromosome"/>
</dbReference>
<name>A0A6H0SLC9_9MICC</name>
<keyword evidence="2" id="KW-0520">NAD</keyword>
<dbReference type="Pfam" id="PF02826">
    <property type="entry name" value="2-Hacid_dh_C"/>
    <property type="match status" value="1"/>
</dbReference>
<dbReference type="CDD" id="cd05300">
    <property type="entry name" value="2-Hacid_dh_1"/>
    <property type="match status" value="1"/>
</dbReference>
<sequence length="353" mass="38212">MTPNTERLRVGIAVDVPAADLELMQELEPRLDFVYEPGLYRPQRWQGDWEGDPQFTRTAEQAKRYDEIVTSSQALFGIPDVNPQLLKKTVEQNQDLIWVHTTAAGGGAQVKAAGLSSEELDRVTFTTSAGVHGSTLAEFALFGVLAGAKNLRKLEADQANKYWPSERWGMRHLDEMTILVVGLGGIGTAVAERFKACGSTVWGTSRSSKPVEGVDRLIDPAKIAEVAGEVDAIVATLPGTKSTEGLLGSDVFEAVKDGTIFVNVGRGTVVDESALIPALEAGRIGFAALDVVAQEPLDPNSVLWEHPNVLISPHTAALSTQETTRIARLFAYNATRILDGQAVRNKVDTVEFY</sequence>
<organism evidence="4 5">
    <name type="scientific">Glutamicibacter mishrai</name>
    <dbReference type="NCBI Taxonomy" id="1775880"/>
    <lineage>
        <taxon>Bacteria</taxon>
        <taxon>Bacillati</taxon>
        <taxon>Actinomycetota</taxon>
        <taxon>Actinomycetes</taxon>
        <taxon>Micrococcales</taxon>
        <taxon>Micrococcaceae</taxon>
        <taxon>Glutamicibacter</taxon>
    </lineage>
</organism>
<dbReference type="GO" id="GO:0016616">
    <property type="term" value="F:oxidoreductase activity, acting on the CH-OH group of donors, NAD or NADP as acceptor"/>
    <property type="evidence" value="ECO:0007669"/>
    <property type="project" value="UniProtKB-ARBA"/>
</dbReference>
<evidence type="ECO:0000256" key="2">
    <source>
        <dbReference type="ARBA" id="ARBA00023027"/>
    </source>
</evidence>
<dbReference type="InterPro" id="IPR029753">
    <property type="entry name" value="D-isomer_DH_CS"/>
</dbReference>
<dbReference type="SUPFAM" id="SSF51735">
    <property type="entry name" value="NAD(P)-binding Rossmann-fold domains"/>
    <property type="match status" value="1"/>
</dbReference>
<dbReference type="InterPro" id="IPR006140">
    <property type="entry name" value="D-isomer_DH_NAD-bd"/>
</dbReference>
<protein>
    <submittedName>
        <fullName evidence="4">D-2-hydroxyacid dehydrogenase</fullName>
    </submittedName>
</protein>
<dbReference type="EMBL" id="CP032549">
    <property type="protein sequence ID" value="QIV88263.1"/>
    <property type="molecule type" value="Genomic_DNA"/>
</dbReference>
<proteinExistence type="predicted"/>
<accession>A0A6H0SLC9</accession>
<keyword evidence="1" id="KW-0560">Oxidoreductase</keyword>
<gene>
    <name evidence="4" type="ORF">D3791_14795</name>
</gene>
<dbReference type="PROSITE" id="PS00671">
    <property type="entry name" value="D_2_HYDROXYACID_DH_3"/>
    <property type="match status" value="1"/>
</dbReference>
<dbReference type="PANTHER" id="PTHR43333:SF1">
    <property type="entry name" value="D-ISOMER SPECIFIC 2-HYDROXYACID DEHYDROGENASE NAD-BINDING DOMAIN-CONTAINING PROTEIN"/>
    <property type="match status" value="1"/>
</dbReference>
<dbReference type="RefSeq" id="WP_172512648.1">
    <property type="nucleotide sequence ID" value="NZ_CP032549.1"/>
</dbReference>
<keyword evidence="5" id="KW-1185">Reference proteome</keyword>
<dbReference type="Gene3D" id="3.40.50.720">
    <property type="entry name" value="NAD(P)-binding Rossmann-like Domain"/>
    <property type="match status" value="2"/>
</dbReference>
<evidence type="ECO:0000259" key="3">
    <source>
        <dbReference type="Pfam" id="PF02826"/>
    </source>
</evidence>
<evidence type="ECO:0000313" key="4">
    <source>
        <dbReference type="EMBL" id="QIV88263.1"/>
    </source>
</evidence>
<dbReference type="PANTHER" id="PTHR43333">
    <property type="entry name" value="2-HACID_DH_C DOMAIN-CONTAINING PROTEIN"/>
    <property type="match status" value="1"/>
</dbReference>
<reference evidence="4 5" key="1">
    <citation type="submission" date="2018-09" db="EMBL/GenBank/DDBJ databases">
        <title>Glutamicibacter mishrai S5-52T (LMG 29155T = KCTC 39846T).</title>
        <authorList>
            <person name="Das S.K."/>
        </authorList>
    </citation>
    <scope>NUCLEOTIDE SEQUENCE [LARGE SCALE GENOMIC DNA]</scope>
    <source>
        <strain evidence="4 5">S5-52</strain>
    </source>
</reference>
<feature type="domain" description="D-isomer specific 2-hydroxyacid dehydrogenase NAD-binding" evidence="3">
    <location>
        <begin position="144"/>
        <end position="316"/>
    </location>
</feature>
<evidence type="ECO:0000313" key="5">
    <source>
        <dbReference type="Proteomes" id="UP000502331"/>
    </source>
</evidence>